<organism evidence="8 9">
    <name type="scientific">Zostera marina</name>
    <name type="common">Eelgrass</name>
    <dbReference type="NCBI Taxonomy" id="29655"/>
    <lineage>
        <taxon>Eukaryota</taxon>
        <taxon>Viridiplantae</taxon>
        <taxon>Streptophyta</taxon>
        <taxon>Embryophyta</taxon>
        <taxon>Tracheophyta</taxon>
        <taxon>Spermatophyta</taxon>
        <taxon>Magnoliopsida</taxon>
        <taxon>Liliopsida</taxon>
        <taxon>Zosteraceae</taxon>
        <taxon>Zostera</taxon>
    </lineage>
</organism>
<dbReference type="OMA" id="SRDFIMH"/>
<reference evidence="9" key="1">
    <citation type="journal article" date="2016" name="Nature">
        <title>The genome of the seagrass Zostera marina reveals angiosperm adaptation to the sea.</title>
        <authorList>
            <person name="Olsen J.L."/>
            <person name="Rouze P."/>
            <person name="Verhelst B."/>
            <person name="Lin Y.-C."/>
            <person name="Bayer T."/>
            <person name="Collen J."/>
            <person name="Dattolo E."/>
            <person name="De Paoli E."/>
            <person name="Dittami S."/>
            <person name="Maumus F."/>
            <person name="Michel G."/>
            <person name="Kersting A."/>
            <person name="Lauritano C."/>
            <person name="Lohaus R."/>
            <person name="Toepel M."/>
            <person name="Tonon T."/>
            <person name="Vanneste K."/>
            <person name="Amirebrahimi M."/>
            <person name="Brakel J."/>
            <person name="Bostroem C."/>
            <person name="Chovatia M."/>
            <person name="Grimwood J."/>
            <person name="Jenkins J.W."/>
            <person name="Jueterbock A."/>
            <person name="Mraz A."/>
            <person name="Stam W.T."/>
            <person name="Tice H."/>
            <person name="Bornberg-Bauer E."/>
            <person name="Green P.J."/>
            <person name="Pearson G.A."/>
            <person name="Procaccini G."/>
            <person name="Duarte C.M."/>
            <person name="Schmutz J."/>
            <person name="Reusch T.B.H."/>
            <person name="Van de Peer Y."/>
        </authorList>
    </citation>
    <scope>NUCLEOTIDE SEQUENCE [LARGE SCALE GENOMIC DNA]</scope>
    <source>
        <strain evidence="9">cv. Finnish</strain>
    </source>
</reference>
<feature type="transmembrane region" description="Helical" evidence="7">
    <location>
        <begin position="143"/>
        <end position="160"/>
    </location>
</feature>
<dbReference type="GO" id="GO:0005262">
    <property type="term" value="F:calcium channel activity"/>
    <property type="evidence" value="ECO:0000318"/>
    <property type="project" value="GO_Central"/>
</dbReference>
<keyword evidence="4" id="KW-0053">Apoptosis</keyword>
<keyword evidence="3 7" id="KW-0812">Transmembrane</keyword>
<dbReference type="Pfam" id="PF01027">
    <property type="entry name" value="Bax1-I"/>
    <property type="match status" value="1"/>
</dbReference>
<comment type="similarity">
    <text evidence="2 7">Belongs to the BI1 family.</text>
</comment>
<evidence type="ECO:0000256" key="5">
    <source>
        <dbReference type="ARBA" id="ARBA00022989"/>
    </source>
</evidence>
<dbReference type="OrthoDB" id="1277691at2759"/>
<evidence type="ECO:0000256" key="1">
    <source>
        <dbReference type="ARBA" id="ARBA00004141"/>
    </source>
</evidence>
<feature type="transmembrane region" description="Helical" evidence="7">
    <location>
        <begin position="116"/>
        <end position="136"/>
    </location>
</feature>
<keyword evidence="9" id="KW-1185">Reference proteome</keyword>
<dbReference type="PANTHER" id="PTHR23291">
    <property type="entry name" value="BAX INHIBITOR-RELATED"/>
    <property type="match status" value="1"/>
</dbReference>
<dbReference type="InterPro" id="IPR006214">
    <property type="entry name" value="Bax_inhibitor_1-related"/>
</dbReference>
<gene>
    <name evidence="8" type="ORF">ZOSMA_109G00320</name>
</gene>
<evidence type="ECO:0000256" key="7">
    <source>
        <dbReference type="RuleBase" id="RU004379"/>
    </source>
</evidence>
<dbReference type="EMBL" id="LFYR01000112">
    <property type="protein sequence ID" value="KMZ75939.1"/>
    <property type="molecule type" value="Genomic_DNA"/>
</dbReference>
<name>A0A0K9Q431_ZOSMR</name>
<dbReference type="STRING" id="29655.A0A0K9Q431"/>
<evidence type="ECO:0000256" key="6">
    <source>
        <dbReference type="ARBA" id="ARBA00023136"/>
    </source>
</evidence>
<evidence type="ECO:0000256" key="2">
    <source>
        <dbReference type="ARBA" id="ARBA00010350"/>
    </source>
</evidence>
<evidence type="ECO:0000313" key="8">
    <source>
        <dbReference type="EMBL" id="KMZ75939.1"/>
    </source>
</evidence>
<dbReference type="CDD" id="cd10430">
    <property type="entry name" value="BI-1"/>
    <property type="match status" value="1"/>
</dbReference>
<keyword evidence="5 7" id="KW-1133">Transmembrane helix</keyword>
<keyword evidence="6 7" id="KW-0472">Membrane</keyword>
<dbReference type="GO" id="GO:0016020">
    <property type="term" value="C:membrane"/>
    <property type="evidence" value="ECO:0000318"/>
    <property type="project" value="GO_Central"/>
</dbReference>
<feature type="transmembrane region" description="Helical" evidence="7">
    <location>
        <begin position="172"/>
        <end position="191"/>
    </location>
</feature>
<dbReference type="PROSITE" id="PS01243">
    <property type="entry name" value="BI1"/>
    <property type="match status" value="1"/>
</dbReference>
<evidence type="ECO:0000256" key="3">
    <source>
        <dbReference type="ARBA" id="ARBA00022692"/>
    </source>
</evidence>
<evidence type="ECO:0000256" key="4">
    <source>
        <dbReference type="ARBA" id="ARBA00022703"/>
    </source>
</evidence>
<dbReference type="InterPro" id="IPR006213">
    <property type="entry name" value="Bax_inhbtr1_CS"/>
</dbReference>
<feature type="transmembrane region" description="Helical" evidence="7">
    <location>
        <begin position="90"/>
        <end position="110"/>
    </location>
</feature>
<feature type="transmembrane region" description="Helical" evidence="7">
    <location>
        <begin position="211"/>
        <end position="230"/>
    </location>
</feature>
<dbReference type="Proteomes" id="UP000036987">
    <property type="component" value="Unassembled WGS sequence"/>
</dbReference>
<feature type="transmembrane region" description="Helical" evidence="7">
    <location>
        <begin position="36"/>
        <end position="54"/>
    </location>
</feature>
<comment type="caution">
    <text evidence="8">The sequence shown here is derived from an EMBL/GenBank/DDBJ whole genome shotgun (WGS) entry which is preliminary data.</text>
</comment>
<sequence>MDSFFGASQERVNRWNFEAMTNFRQISPKVQDHLKLVYLTLCSALISAALGAYAHILYNIGGTFTMLACVACIIWLMSIPQAQTTKRVRLLMAVAALQGSTLGPLIEYAIDIDMGILVTAFVGTAVSFTCFSMAALVAKRREYIYLGGFLGSGLSILMWVRLASFLFGNSVAMFNVELYMGLVLFLGYIIFDTQMIIENAHRGDLNYVNHALELFTDFVAVFVRILIIMLKNKSGKGEKEKKKRSD</sequence>
<evidence type="ECO:0000313" key="9">
    <source>
        <dbReference type="Proteomes" id="UP000036987"/>
    </source>
</evidence>
<dbReference type="PANTHER" id="PTHR23291:SF32">
    <property type="entry name" value="BAX INHIBITOR 1"/>
    <property type="match status" value="1"/>
</dbReference>
<proteinExistence type="inferred from homology"/>
<dbReference type="AlphaFoldDB" id="A0A0K9Q431"/>
<feature type="transmembrane region" description="Helical" evidence="7">
    <location>
        <begin position="60"/>
        <end position="78"/>
    </location>
</feature>
<comment type="subcellular location">
    <subcellularLocation>
        <location evidence="1">Membrane</location>
        <topology evidence="1">Multi-pass membrane protein</topology>
    </subcellularLocation>
</comment>
<accession>A0A0K9Q431</accession>
<protein>
    <submittedName>
        <fullName evidence="8">Bax inhibitor 1</fullName>
    </submittedName>
</protein>